<organism evidence="1 2">
    <name type="scientific">Aeromonas caviae</name>
    <name type="common">Aeromonas punctata</name>
    <dbReference type="NCBI Taxonomy" id="648"/>
    <lineage>
        <taxon>Bacteria</taxon>
        <taxon>Pseudomonadati</taxon>
        <taxon>Pseudomonadota</taxon>
        <taxon>Gammaproteobacteria</taxon>
        <taxon>Aeromonadales</taxon>
        <taxon>Aeromonadaceae</taxon>
        <taxon>Aeromonas</taxon>
    </lineage>
</organism>
<gene>
    <name evidence="1" type="ORF">OJY61_21145</name>
</gene>
<evidence type="ECO:0000313" key="2">
    <source>
        <dbReference type="Proteomes" id="UP001163285"/>
    </source>
</evidence>
<name>A0AAE9PLF6_AERCA</name>
<proteinExistence type="predicted"/>
<dbReference type="RefSeq" id="WP_125117471.1">
    <property type="nucleotide sequence ID" value="NZ_AP019195.1"/>
</dbReference>
<accession>A0AAE9PLF6</accession>
<dbReference type="Proteomes" id="UP001163285">
    <property type="component" value="Chromosome"/>
</dbReference>
<dbReference type="AlphaFoldDB" id="A0AAE9PLF6"/>
<protein>
    <submittedName>
        <fullName evidence="1">Uncharacterized protein</fullName>
    </submittedName>
</protein>
<evidence type="ECO:0000313" key="1">
    <source>
        <dbReference type="EMBL" id="UZC86296.2"/>
    </source>
</evidence>
<sequence>MAMTLQARLARLEALESAQRFPTTLEFHRVVSVRSNDPRRGSCEVQGNEVTFYAASAGEYEQASARQAAGRNIILIAVDARCIDFQQEGDAQ</sequence>
<dbReference type="EMBL" id="CP110176">
    <property type="protein sequence ID" value="UZC86296.2"/>
    <property type="molecule type" value="Genomic_DNA"/>
</dbReference>
<reference evidence="1" key="1">
    <citation type="submission" date="2023-04" db="EMBL/GenBank/DDBJ databases">
        <title>Whole Genome Sequence of Multi-drug resistant Aeromonas caviae as a gut pathogen in newborn.</title>
        <authorList>
            <person name="Jadhav S.V."/>
            <person name="Saroj S.D."/>
            <person name="Saha U.B."/>
            <person name="Sen S."/>
            <person name="Kher A."/>
        </authorList>
    </citation>
    <scope>NUCLEOTIDE SEQUENCE</scope>
    <source>
        <strain evidence="1">SVJ23</strain>
    </source>
</reference>